<proteinExistence type="predicted"/>
<dbReference type="Proteomes" id="UP001211987">
    <property type="component" value="Unassembled WGS sequence"/>
</dbReference>
<organism evidence="1 2">
    <name type="scientific">Thomasclavelia ramosa</name>
    <dbReference type="NCBI Taxonomy" id="1547"/>
    <lineage>
        <taxon>Bacteria</taxon>
        <taxon>Bacillati</taxon>
        <taxon>Bacillota</taxon>
        <taxon>Erysipelotrichia</taxon>
        <taxon>Erysipelotrichales</taxon>
        <taxon>Coprobacillaceae</taxon>
        <taxon>Thomasclavelia</taxon>
    </lineage>
</organism>
<dbReference type="AlphaFoldDB" id="A0AB35IIZ8"/>
<sequence>MLGMKEIIYYNLSGEIKNREQLINNNIAKCNGMKIRCWLKDNSQKVGFADVFRVHDENNYDGTIKGYINLWTYDNLDEDKNQLIGNNSSKYNQTYMKINIEDIEKIEAILHSNPRWGTRLTNKFQFI</sequence>
<reference evidence="1" key="1">
    <citation type="submission" date="2023-01" db="EMBL/GenBank/DDBJ databases">
        <title>Human gut microbiome strain richness.</title>
        <authorList>
            <person name="Chen-Liaw A."/>
        </authorList>
    </citation>
    <scope>NUCLEOTIDE SEQUENCE</scope>
    <source>
        <strain evidence="1">1001217st2_G6_1001217B_191108</strain>
    </source>
</reference>
<evidence type="ECO:0000313" key="1">
    <source>
        <dbReference type="EMBL" id="MDB7083121.1"/>
    </source>
</evidence>
<gene>
    <name evidence="1" type="ORF">PM738_04840</name>
</gene>
<protein>
    <submittedName>
        <fullName evidence="1">Uncharacterized protein</fullName>
    </submittedName>
</protein>
<dbReference type="EMBL" id="JAQLKE010000005">
    <property type="protein sequence ID" value="MDB7083121.1"/>
    <property type="molecule type" value="Genomic_DNA"/>
</dbReference>
<name>A0AB35IIZ8_9FIRM</name>
<comment type="caution">
    <text evidence="1">The sequence shown here is derived from an EMBL/GenBank/DDBJ whole genome shotgun (WGS) entry which is preliminary data.</text>
</comment>
<evidence type="ECO:0000313" key="2">
    <source>
        <dbReference type="Proteomes" id="UP001211987"/>
    </source>
</evidence>
<accession>A0AB35IIZ8</accession>
<dbReference type="RefSeq" id="WP_272018764.1">
    <property type="nucleotide sequence ID" value="NZ_JAQLKE010000005.1"/>
</dbReference>